<comment type="caution">
    <text evidence="1">The sequence shown here is derived from an EMBL/GenBank/DDBJ whole genome shotgun (WGS) entry which is preliminary data.</text>
</comment>
<organism evidence="1 2">
    <name type="scientific">Colletotrichum shisoi</name>
    <dbReference type="NCBI Taxonomy" id="2078593"/>
    <lineage>
        <taxon>Eukaryota</taxon>
        <taxon>Fungi</taxon>
        <taxon>Dikarya</taxon>
        <taxon>Ascomycota</taxon>
        <taxon>Pezizomycotina</taxon>
        <taxon>Sordariomycetes</taxon>
        <taxon>Hypocreomycetidae</taxon>
        <taxon>Glomerellales</taxon>
        <taxon>Glomerellaceae</taxon>
        <taxon>Colletotrichum</taxon>
        <taxon>Colletotrichum destructivum species complex</taxon>
    </lineage>
</organism>
<reference evidence="1 2" key="1">
    <citation type="journal article" date="2019" name="Sci. Rep.">
        <title>Colletotrichum shisoi sp. nov., an anthracnose pathogen of Perilla frutescens in Japan: molecular phylogenetic, morphological and genomic evidence.</title>
        <authorList>
            <person name="Gan P."/>
            <person name="Tsushima A."/>
            <person name="Hiroyama R."/>
            <person name="Narusaka M."/>
            <person name="Takano Y."/>
            <person name="Narusaka Y."/>
            <person name="Kawaradani M."/>
            <person name="Damm U."/>
            <person name="Shirasu K."/>
        </authorList>
    </citation>
    <scope>NUCLEOTIDE SEQUENCE [LARGE SCALE GENOMIC DNA]</scope>
    <source>
        <strain evidence="1 2">PG-2018a</strain>
    </source>
</reference>
<dbReference type="Proteomes" id="UP000326340">
    <property type="component" value="Unassembled WGS sequence"/>
</dbReference>
<sequence>MVASAAALVQLVRYGKKSAHALYQFSRHAGVSQVDVEQCANQIQSFSLIVGSPHQSLDQHREDCIGSAVLDFISAHRVFDAVTIDADSVRKRLRLGAKQFSDLANGKRTLPAFINWWLHKDAVVSLFPEMERVKTNLMLIILVIQMELQMKEMRDRPPTSPEIKKLEKRM</sequence>
<proteinExistence type="predicted"/>
<evidence type="ECO:0000313" key="1">
    <source>
        <dbReference type="EMBL" id="TQN66712.1"/>
    </source>
</evidence>
<evidence type="ECO:0000313" key="2">
    <source>
        <dbReference type="Proteomes" id="UP000326340"/>
    </source>
</evidence>
<dbReference type="AlphaFoldDB" id="A0A5Q4BID8"/>
<name>A0A5Q4BID8_9PEZI</name>
<protein>
    <submittedName>
        <fullName evidence="1">Uncharacterized protein</fullName>
    </submittedName>
</protein>
<gene>
    <name evidence="1" type="ORF">CSHISOI_07664</name>
</gene>
<accession>A0A5Q4BID8</accession>
<keyword evidence="2" id="KW-1185">Reference proteome</keyword>
<dbReference type="OrthoDB" id="4849252at2759"/>
<dbReference type="EMBL" id="PUHP01001126">
    <property type="protein sequence ID" value="TQN66712.1"/>
    <property type="molecule type" value="Genomic_DNA"/>
</dbReference>